<dbReference type="EMBL" id="CP032412">
    <property type="protein sequence ID" value="AYB41808.1"/>
    <property type="molecule type" value="Genomic_DNA"/>
</dbReference>
<dbReference type="RefSeq" id="WP_119846134.1">
    <property type="nucleotide sequence ID" value="NZ_CP032412.1"/>
</dbReference>
<accession>A0A385TFL9</accession>
<dbReference type="AlphaFoldDB" id="A0A385TFL9"/>
<dbReference type="Pfam" id="PF26325">
    <property type="entry name" value="YhjD"/>
    <property type="match status" value="1"/>
</dbReference>
<dbReference type="InterPro" id="IPR058600">
    <property type="entry name" value="YhjD-like"/>
</dbReference>
<dbReference type="Proteomes" id="UP000266552">
    <property type="component" value="Chromosome"/>
</dbReference>
<dbReference type="KEGG" id="plw:D5F53_00185"/>
<reference evidence="1 2" key="1">
    <citation type="submission" date="2018-09" db="EMBL/GenBank/DDBJ databases">
        <title>Genome Sequence of Paenibacillus lautus Strain E7593-69, Azo Dye-Degrading Bacteria, Isolated from Commercial Tattoo Inks.</title>
        <authorList>
            <person name="Nho S.W."/>
            <person name="Kim S.-J."/>
            <person name="Kweon O."/>
            <person name="Cerniglia C.E."/>
        </authorList>
    </citation>
    <scope>NUCLEOTIDE SEQUENCE [LARGE SCALE GENOMIC DNA]</scope>
    <source>
        <strain evidence="1 2">E7593-69</strain>
    </source>
</reference>
<name>A0A385TFL9_PAELA</name>
<keyword evidence="2" id="KW-1185">Reference proteome</keyword>
<gene>
    <name evidence="1" type="ORF">D5F53_00185</name>
</gene>
<sequence>MSFLEAITDQDRLYVKRYILLPLILQAFDRDCRYMEQNLKTPEPYVDTIKLAIGRARHDLKDIKKHFWLKGLKVYEVTDTKDGKKAKFMCRGYNSDMELRWEFITAEASILMRKYLGLDISKYEEIPPNGITMGY</sequence>
<proteinExistence type="predicted"/>
<evidence type="ECO:0000313" key="2">
    <source>
        <dbReference type="Proteomes" id="UP000266552"/>
    </source>
</evidence>
<protein>
    <submittedName>
        <fullName evidence="1">Uncharacterized protein</fullName>
    </submittedName>
</protein>
<evidence type="ECO:0000313" key="1">
    <source>
        <dbReference type="EMBL" id="AYB41808.1"/>
    </source>
</evidence>
<organism evidence="1 2">
    <name type="scientific">Paenibacillus lautus</name>
    <name type="common">Bacillus lautus</name>
    <dbReference type="NCBI Taxonomy" id="1401"/>
    <lineage>
        <taxon>Bacteria</taxon>
        <taxon>Bacillati</taxon>
        <taxon>Bacillota</taxon>
        <taxon>Bacilli</taxon>
        <taxon>Bacillales</taxon>
        <taxon>Paenibacillaceae</taxon>
        <taxon>Paenibacillus</taxon>
    </lineage>
</organism>